<gene>
    <name evidence="1" type="ORF">RS022_08390</name>
</gene>
<dbReference type="Proteomes" id="UP001164727">
    <property type="component" value="Chromosome"/>
</dbReference>
<accession>A0ABY7BUL4</accession>
<name>A0ABY7BUL4_9MOLU</name>
<reference evidence="1 2" key="1">
    <citation type="journal article" date="2023" name="Microbiol. Resour. Announc.">
        <title>Complete Genome of 'Candidatus Phytoplasma rubi' RS, a Phytopathogenic Bacterium Associated with Rubus Stunt Disease.</title>
        <authorList>
            <person name="Duckeck D."/>
            <person name="Zubert C."/>
            <person name="Bohm J.W."/>
            <person name="Carminati G."/>
            <person name="Schneider B."/>
            <person name="Kube M."/>
        </authorList>
    </citation>
    <scope>NUCLEOTIDE SEQUENCE [LARGE SCALE GENOMIC DNA]</scope>
    <source>
        <strain evidence="1 2">RS</strain>
    </source>
</reference>
<evidence type="ECO:0000313" key="1">
    <source>
        <dbReference type="EMBL" id="WAN63637.1"/>
    </source>
</evidence>
<organism evidence="1 2">
    <name type="scientific">Candidatus Phytoplasma rubi</name>
    <dbReference type="NCBI Taxonomy" id="399025"/>
    <lineage>
        <taxon>Bacteria</taxon>
        <taxon>Bacillati</taxon>
        <taxon>Mycoplasmatota</taxon>
        <taxon>Mollicutes</taxon>
        <taxon>Acholeplasmatales</taxon>
        <taxon>Acholeplasmataceae</taxon>
        <taxon>Candidatus Phytoplasma</taxon>
        <taxon>16SrV (Elm yellows group)</taxon>
    </lineage>
</organism>
<sequence length="56" mass="7156">MSKYIKNYLKIENEINQLFEIYSKENYKNNFIREKIFLLFYKYVILNIIYKIKYYP</sequence>
<keyword evidence="2" id="KW-1185">Reference proteome</keyword>
<protein>
    <submittedName>
        <fullName evidence="1">Uncharacterized protein</fullName>
    </submittedName>
</protein>
<proteinExistence type="predicted"/>
<evidence type="ECO:0000313" key="2">
    <source>
        <dbReference type="Proteomes" id="UP001164727"/>
    </source>
</evidence>
<dbReference type="EMBL" id="CP114006">
    <property type="protein sequence ID" value="WAN63637.1"/>
    <property type="molecule type" value="Genomic_DNA"/>
</dbReference>
<dbReference type="RefSeq" id="WP_268849819.1">
    <property type="nucleotide sequence ID" value="NZ_CP114006.1"/>
</dbReference>